<dbReference type="PROSITE" id="PS50109">
    <property type="entry name" value="HIS_KIN"/>
    <property type="match status" value="1"/>
</dbReference>
<dbReference type="Gene3D" id="3.30.565.10">
    <property type="entry name" value="Histidine kinase-like ATPase, C-terminal domain"/>
    <property type="match status" value="1"/>
</dbReference>
<dbReference type="GO" id="GO:0000155">
    <property type="term" value="F:phosphorelay sensor kinase activity"/>
    <property type="evidence" value="ECO:0007669"/>
    <property type="project" value="InterPro"/>
</dbReference>
<protein>
    <recommendedName>
        <fullName evidence="3">histidine kinase</fullName>
        <ecNumber evidence="3">2.7.13.3</ecNumber>
    </recommendedName>
</protein>
<dbReference type="Gene3D" id="1.10.287.130">
    <property type="match status" value="1"/>
</dbReference>
<dbReference type="EMBL" id="WUEK01000005">
    <property type="protein sequence ID" value="MXG89976.1"/>
    <property type="molecule type" value="Genomic_DNA"/>
</dbReference>
<evidence type="ECO:0000259" key="10">
    <source>
        <dbReference type="PROSITE" id="PS50109"/>
    </source>
</evidence>
<comment type="caution">
    <text evidence="11">The sequence shown here is derived from an EMBL/GenBank/DDBJ whole genome shotgun (WGS) entry which is preliminary data.</text>
</comment>
<feature type="transmembrane region" description="Helical" evidence="9">
    <location>
        <begin position="292"/>
        <end position="311"/>
    </location>
</feature>
<feature type="transmembrane region" description="Helical" evidence="9">
    <location>
        <begin position="87"/>
        <end position="105"/>
    </location>
</feature>
<dbReference type="SMART" id="SM00388">
    <property type="entry name" value="HisKA"/>
    <property type="match status" value="1"/>
</dbReference>
<keyword evidence="6" id="KW-0418">Kinase</keyword>
<evidence type="ECO:0000256" key="4">
    <source>
        <dbReference type="ARBA" id="ARBA00022553"/>
    </source>
</evidence>
<dbReference type="Pfam" id="PF00512">
    <property type="entry name" value="HisKA"/>
    <property type="match status" value="1"/>
</dbReference>
<evidence type="ECO:0000256" key="1">
    <source>
        <dbReference type="ARBA" id="ARBA00000085"/>
    </source>
</evidence>
<dbReference type="InterPro" id="IPR050736">
    <property type="entry name" value="Sensor_HK_Regulatory"/>
</dbReference>
<dbReference type="InterPro" id="IPR003661">
    <property type="entry name" value="HisK_dim/P_dom"/>
</dbReference>
<evidence type="ECO:0000313" key="12">
    <source>
        <dbReference type="Proteomes" id="UP000473325"/>
    </source>
</evidence>
<name>A0A6L7EW46_9ACTN</name>
<evidence type="ECO:0000256" key="5">
    <source>
        <dbReference type="ARBA" id="ARBA00022679"/>
    </source>
</evidence>
<accession>A0A6L7EW46</accession>
<feature type="compositionally biased region" description="Basic residues" evidence="8">
    <location>
        <begin position="10"/>
        <end position="24"/>
    </location>
</feature>
<dbReference type="PRINTS" id="PR00344">
    <property type="entry name" value="BCTRLSENSOR"/>
</dbReference>
<evidence type="ECO:0000256" key="3">
    <source>
        <dbReference type="ARBA" id="ARBA00012438"/>
    </source>
</evidence>
<feature type="compositionally biased region" description="Low complexity" evidence="8">
    <location>
        <begin position="584"/>
        <end position="600"/>
    </location>
</feature>
<proteinExistence type="predicted"/>
<dbReference type="GO" id="GO:0005886">
    <property type="term" value="C:plasma membrane"/>
    <property type="evidence" value="ECO:0007669"/>
    <property type="project" value="UniProtKB-SubCell"/>
</dbReference>
<dbReference type="InterPro" id="IPR003594">
    <property type="entry name" value="HATPase_dom"/>
</dbReference>
<keyword evidence="9" id="KW-0472">Membrane</keyword>
<dbReference type="EC" id="2.7.13.3" evidence="3"/>
<dbReference type="AlphaFoldDB" id="A0A6L7EW46"/>
<dbReference type="PANTHER" id="PTHR43711:SF1">
    <property type="entry name" value="HISTIDINE KINASE 1"/>
    <property type="match status" value="1"/>
</dbReference>
<feature type="region of interest" description="Disordered" evidence="8">
    <location>
        <begin position="1"/>
        <end position="32"/>
    </location>
</feature>
<feature type="transmembrane region" description="Helical" evidence="9">
    <location>
        <begin position="224"/>
        <end position="244"/>
    </location>
</feature>
<sequence length="614" mass="64842">MVRPVAGARGRARLGRRPGHRPGGRRTPTGVAPGRERFQIARSGYFGGRCGTRSPVPLRTHPDYPRLTNVTTLEDVGHASWRGRAPLVVAGTIPVAIALSLPWRAEALPPVPGFPGLWLALVLVCDLLTVSLLLSQYRAGGSPRLLPLSWAFLWSAGMAVQIAIATPGLLSDEPLFAGDPNSLAWLWIARHVMPPLFIATALAPWPAGLEEHCAARTDRVVRSLLAWVTVAMAFTGVGLLVGLAPDLLPPVVGASGRLTTAAGTTMLVVNAGFVAASVWGVAKRRTRNGLEAWALVAAVAFAGDVWLVMLAEERWTVTSYATKLLGLAASAFVAAAVLRDASRLHADTVAMAARLTEQNAELLEAQRLRDHLTAVVSHDLRTPLAGLQGYLELLGDDGLDSPLAQRMLERSHMLTRRLTLLTEDLLAAATLEHGDLVVSPEHLDLGEQLALCASGFPDLEVRVECRPDLAAYADPLRLQQVLANLVRNAQKHGAEPVIISASPVHSAGGGGVVIEVADAGEGVPEEFVPRLFERYTQGPRTATGGSGLGLSVVRDLVEAHDGTIRYDASRNAFAVTLPLAPEGSSATAPVASPFSAASAPTGWTRTRAGAPSAS</sequence>
<dbReference type="InterPro" id="IPR036890">
    <property type="entry name" value="HATPase_C_sf"/>
</dbReference>
<keyword evidence="7" id="KW-0902">Two-component regulatory system</keyword>
<keyword evidence="4" id="KW-0597">Phosphoprotein</keyword>
<keyword evidence="5" id="KW-0808">Transferase</keyword>
<feature type="transmembrane region" description="Helical" evidence="9">
    <location>
        <begin position="184"/>
        <end position="203"/>
    </location>
</feature>
<dbReference type="InterPro" id="IPR005467">
    <property type="entry name" value="His_kinase_dom"/>
</dbReference>
<evidence type="ECO:0000256" key="8">
    <source>
        <dbReference type="SAM" id="MobiDB-lite"/>
    </source>
</evidence>
<dbReference type="InterPro" id="IPR033424">
    <property type="entry name" value="MASE4"/>
</dbReference>
<comment type="catalytic activity">
    <reaction evidence="1">
        <text>ATP + protein L-histidine = ADP + protein N-phospho-L-histidine.</text>
        <dbReference type="EC" id="2.7.13.3"/>
    </reaction>
</comment>
<gene>
    <name evidence="11" type="ORF">GRQ65_10470</name>
</gene>
<dbReference type="Pfam" id="PF17158">
    <property type="entry name" value="MASE4"/>
    <property type="match status" value="1"/>
</dbReference>
<dbReference type="InterPro" id="IPR036097">
    <property type="entry name" value="HisK_dim/P_sf"/>
</dbReference>
<dbReference type="SUPFAM" id="SSF47384">
    <property type="entry name" value="Homodimeric domain of signal transducing histidine kinase"/>
    <property type="match status" value="1"/>
</dbReference>
<feature type="transmembrane region" description="Helical" evidence="9">
    <location>
        <begin position="117"/>
        <end position="134"/>
    </location>
</feature>
<dbReference type="SUPFAM" id="SSF55874">
    <property type="entry name" value="ATPase domain of HSP90 chaperone/DNA topoisomerase II/histidine kinase"/>
    <property type="match status" value="1"/>
</dbReference>
<dbReference type="InterPro" id="IPR004358">
    <property type="entry name" value="Sig_transdc_His_kin-like_C"/>
</dbReference>
<dbReference type="Pfam" id="PF02518">
    <property type="entry name" value="HATPase_c"/>
    <property type="match status" value="1"/>
</dbReference>
<evidence type="ECO:0000256" key="9">
    <source>
        <dbReference type="SAM" id="Phobius"/>
    </source>
</evidence>
<feature type="domain" description="Histidine kinase" evidence="10">
    <location>
        <begin position="375"/>
        <end position="581"/>
    </location>
</feature>
<keyword evidence="12" id="KW-1185">Reference proteome</keyword>
<feature type="transmembrane region" description="Helical" evidence="9">
    <location>
        <begin position="256"/>
        <end position="280"/>
    </location>
</feature>
<reference evidence="11 12" key="1">
    <citation type="submission" date="2019-12" db="EMBL/GenBank/DDBJ databases">
        <authorList>
            <person name="Kun Z."/>
        </authorList>
    </citation>
    <scope>NUCLEOTIDE SEQUENCE [LARGE SCALE GENOMIC DNA]</scope>
    <source>
        <strain evidence="11 12">YIM 123512</strain>
    </source>
</reference>
<dbReference type="PANTHER" id="PTHR43711">
    <property type="entry name" value="TWO-COMPONENT HISTIDINE KINASE"/>
    <property type="match status" value="1"/>
</dbReference>
<keyword evidence="9" id="KW-1133">Transmembrane helix</keyword>
<evidence type="ECO:0000313" key="11">
    <source>
        <dbReference type="EMBL" id="MXG89976.1"/>
    </source>
</evidence>
<feature type="transmembrane region" description="Helical" evidence="9">
    <location>
        <begin position="317"/>
        <end position="338"/>
    </location>
</feature>
<evidence type="ECO:0000256" key="2">
    <source>
        <dbReference type="ARBA" id="ARBA00004236"/>
    </source>
</evidence>
<feature type="region of interest" description="Disordered" evidence="8">
    <location>
        <begin position="584"/>
        <end position="614"/>
    </location>
</feature>
<dbReference type="Proteomes" id="UP000473325">
    <property type="component" value="Unassembled WGS sequence"/>
</dbReference>
<organism evidence="11 12">
    <name type="scientific">Nocardioides flavescens</name>
    <dbReference type="NCBI Taxonomy" id="2691959"/>
    <lineage>
        <taxon>Bacteria</taxon>
        <taxon>Bacillati</taxon>
        <taxon>Actinomycetota</taxon>
        <taxon>Actinomycetes</taxon>
        <taxon>Propionibacteriales</taxon>
        <taxon>Nocardioidaceae</taxon>
        <taxon>Nocardioides</taxon>
    </lineage>
</organism>
<dbReference type="CDD" id="cd00082">
    <property type="entry name" value="HisKA"/>
    <property type="match status" value="1"/>
</dbReference>
<comment type="subcellular location">
    <subcellularLocation>
        <location evidence="2">Cell membrane</location>
    </subcellularLocation>
</comment>
<evidence type="ECO:0000256" key="7">
    <source>
        <dbReference type="ARBA" id="ARBA00023012"/>
    </source>
</evidence>
<keyword evidence="9" id="KW-0812">Transmembrane</keyword>
<evidence type="ECO:0000256" key="6">
    <source>
        <dbReference type="ARBA" id="ARBA00022777"/>
    </source>
</evidence>
<feature type="transmembrane region" description="Helical" evidence="9">
    <location>
        <begin position="146"/>
        <end position="164"/>
    </location>
</feature>
<dbReference type="SMART" id="SM00387">
    <property type="entry name" value="HATPase_c"/>
    <property type="match status" value="1"/>
</dbReference>